<evidence type="ECO:0000313" key="2">
    <source>
        <dbReference type="Proteomes" id="UP000005551"/>
    </source>
</evidence>
<evidence type="ECO:0000313" key="1">
    <source>
        <dbReference type="EMBL" id="EIM76055.1"/>
    </source>
</evidence>
<organism evidence="1 2">
    <name type="scientific">Nitritalea halalkaliphila LW7</name>
    <dbReference type="NCBI Taxonomy" id="1189621"/>
    <lineage>
        <taxon>Bacteria</taxon>
        <taxon>Pseudomonadati</taxon>
        <taxon>Bacteroidota</taxon>
        <taxon>Cytophagia</taxon>
        <taxon>Cytophagales</taxon>
        <taxon>Cyclobacteriaceae</taxon>
        <taxon>Nitritalea</taxon>
    </lineage>
</organism>
<name>I5C2K3_9BACT</name>
<sequence length="356" mass="39702">MRITFPIGSAASVQAGENQAAILQRGLSFSTSLTQGPFRLQNFTDKSVDYLVQDAENVLHLIHEEQVVFSYQIEGQLVSPVYQIDYYQNGKLQMLFATAEAVHVLDRLGNTVEAFPLTLPGQGKITHLSLVDYDRNKNYRYFLGTSSGELFLMDKRGTLLEGWDPISLSAPLAAAPQHHRIPGLGDRMVALTQDGQVYIFNRRGEPQAGSPVSVNAVLGTDYGLVLRGQASDSRLTTVSEGGEVLQVNFKGEVAYRNQLAKPDAEVNFQLLPDNLGDRFLFLVQSFGRITVMDQEQAPLFEIPSYSEDVDFKFYNFGKEASILVLLDKTQEFVYIYNLRGEMMHTLPLAGSTWQSQ</sequence>
<keyword evidence="2" id="KW-1185">Reference proteome</keyword>
<accession>I5C2K3</accession>
<protein>
    <submittedName>
        <fullName evidence="1">Uncharacterized protein</fullName>
    </submittedName>
</protein>
<dbReference type="SUPFAM" id="SSF75011">
    <property type="entry name" value="3-carboxy-cis,cis-mucoante lactonizing enzyme"/>
    <property type="match status" value="1"/>
</dbReference>
<gene>
    <name evidence="1" type="ORF">A3SI_11879</name>
</gene>
<dbReference type="Proteomes" id="UP000005551">
    <property type="component" value="Unassembled WGS sequence"/>
</dbReference>
<comment type="caution">
    <text evidence="1">The sequence shown here is derived from an EMBL/GenBank/DDBJ whole genome shotgun (WGS) entry which is preliminary data.</text>
</comment>
<dbReference type="AlphaFoldDB" id="I5C2K3"/>
<proteinExistence type="predicted"/>
<dbReference type="EMBL" id="AJYA01000024">
    <property type="protein sequence ID" value="EIM76055.1"/>
    <property type="molecule type" value="Genomic_DNA"/>
</dbReference>
<dbReference type="STRING" id="1189621.A3SI_11879"/>
<reference evidence="1 2" key="1">
    <citation type="submission" date="2012-05" db="EMBL/GenBank/DDBJ databases">
        <title>Genome sequence of Nitritalea halalkaliphila LW7.</title>
        <authorList>
            <person name="Jangir P.K."/>
            <person name="Singh A."/>
            <person name="Shivaji S."/>
            <person name="Sharma R."/>
        </authorList>
    </citation>
    <scope>NUCLEOTIDE SEQUENCE [LARGE SCALE GENOMIC DNA]</scope>
    <source>
        <strain evidence="1 2">LW7</strain>
    </source>
</reference>